<reference evidence="1 2" key="1">
    <citation type="submission" date="2019-04" db="EMBL/GenBank/DDBJ databases">
        <title>Genome sequence of strain 7209-2.</title>
        <authorList>
            <person name="Gao J."/>
            <person name="Sun J."/>
        </authorList>
    </citation>
    <scope>NUCLEOTIDE SEQUENCE [LARGE SCALE GENOMIC DNA]</scope>
    <source>
        <strain evidence="1 2">7209-2</strain>
    </source>
</reference>
<dbReference type="RefSeq" id="WP_136557265.1">
    <property type="nucleotide sequence ID" value="NZ_STGT01000002.1"/>
</dbReference>
<protein>
    <submittedName>
        <fullName evidence="1">Uncharacterized protein</fullName>
    </submittedName>
</protein>
<sequence>MIRRLCRLDCHIRDGPFRRRLTTPFPIAPELRIADLAGGLASSHEQLKVECVLVERQST</sequence>
<comment type="caution">
    <text evidence="1">The sequence shown here is derived from an EMBL/GenBank/DDBJ whole genome shotgun (WGS) entry which is preliminary data.</text>
</comment>
<name>A0ABY2QV68_9HYPH</name>
<evidence type="ECO:0000313" key="2">
    <source>
        <dbReference type="Proteomes" id="UP000309667"/>
    </source>
</evidence>
<organism evidence="1 2">
    <name type="scientific">Rhizobium rhizophilum</name>
    <dbReference type="NCBI Taxonomy" id="1850373"/>
    <lineage>
        <taxon>Bacteria</taxon>
        <taxon>Pseudomonadati</taxon>
        <taxon>Pseudomonadota</taxon>
        <taxon>Alphaproteobacteria</taxon>
        <taxon>Hyphomicrobiales</taxon>
        <taxon>Rhizobiaceae</taxon>
        <taxon>Rhizobium/Agrobacterium group</taxon>
        <taxon>Rhizobium</taxon>
    </lineage>
</organism>
<dbReference type="EMBL" id="STGT01000002">
    <property type="protein sequence ID" value="THV14971.1"/>
    <property type="molecule type" value="Genomic_DNA"/>
</dbReference>
<proteinExistence type="predicted"/>
<dbReference type="Proteomes" id="UP000309667">
    <property type="component" value="Unassembled WGS sequence"/>
</dbReference>
<accession>A0ABY2QV68</accession>
<keyword evidence="2" id="KW-1185">Reference proteome</keyword>
<gene>
    <name evidence="1" type="ORF">E9677_06290</name>
</gene>
<evidence type="ECO:0000313" key="1">
    <source>
        <dbReference type="EMBL" id="THV14971.1"/>
    </source>
</evidence>